<dbReference type="CDD" id="cd22150">
    <property type="entry name" value="F-box_CeFBXA-like"/>
    <property type="match status" value="1"/>
</dbReference>
<feature type="domain" description="F-box" evidence="1">
    <location>
        <begin position="6"/>
        <end position="53"/>
    </location>
</feature>
<evidence type="ECO:0000313" key="2">
    <source>
        <dbReference type="EMBL" id="KAJ4490426.1"/>
    </source>
</evidence>
<comment type="caution">
    <text evidence="2">The sequence shown here is derived from an EMBL/GenBank/DDBJ whole genome shotgun (WGS) entry which is preliminary data.</text>
</comment>
<organism evidence="2 3">
    <name type="scientific">Lentinula aciculospora</name>
    <dbReference type="NCBI Taxonomy" id="153920"/>
    <lineage>
        <taxon>Eukaryota</taxon>
        <taxon>Fungi</taxon>
        <taxon>Dikarya</taxon>
        <taxon>Basidiomycota</taxon>
        <taxon>Agaricomycotina</taxon>
        <taxon>Agaricomycetes</taxon>
        <taxon>Agaricomycetidae</taxon>
        <taxon>Agaricales</taxon>
        <taxon>Marasmiineae</taxon>
        <taxon>Omphalotaceae</taxon>
        <taxon>Lentinula</taxon>
    </lineage>
</organism>
<accession>A0A9W9AVZ8</accession>
<evidence type="ECO:0000259" key="1">
    <source>
        <dbReference type="PROSITE" id="PS50181"/>
    </source>
</evidence>
<dbReference type="SMART" id="SM00256">
    <property type="entry name" value="FBOX"/>
    <property type="match status" value="1"/>
</dbReference>
<dbReference type="InterPro" id="IPR036047">
    <property type="entry name" value="F-box-like_dom_sf"/>
</dbReference>
<reference evidence="2" key="1">
    <citation type="submission" date="2022-08" db="EMBL/GenBank/DDBJ databases">
        <title>A Global Phylogenomic Analysis of the Shiitake Genus Lentinula.</title>
        <authorList>
            <consortium name="DOE Joint Genome Institute"/>
            <person name="Sierra-Patev S."/>
            <person name="Min B."/>
            <person name="Naranjo-Ortiz M."/>
            <person name="Looney B."/>
            <person name="Konkel Z."/>
            <person name="Slot J.C."/>
            <person name="Sakamoto Y."/>
            <person name="Steenwyk J.L."/>
            <person name="Rokas A."/>
            <person name="Carro J."/>
            <person name="Camarero S."/>
            <person name="Ferreira P."/>
            <person name="Molpeceres G."/>
            <person name="Ruiz-Duenas F.J."/>
            <person name="Serrano A."/>
            <person name="Henrissat B."/>
            <person name="Drula E."/>
            <person name="Hughes K.W."/>
            <person name="Mata J.L."/>
            <person name="Ishikawa N.K."/>
            <person name="Vargas-Isla R."/>
            <person name="Ushijima S."/>
            <person name="Smith C.A."/>
            <person name="Ahrendt S."/>
            <person name="Andreopoulos W."/>
            <person name="He G."/>
            <person name="Labutti K."/>
            <person name="Lipzen A."/>
            <person name="Ng V."/>
            <person name="Riley R."/>
            <person name="Sandor L."/>
            <person name="Barry K."/>
            <person name="Martinez A.T."/>
            <person name="Xiao Y."/>
            <person name="Gibbons J.G."/>
            <person name="Terashima K."/>
            <person name="Grigoriev I.V."/>
            <person name="Hibbett D.S."/>
        </authorList>
    </citation>
    <scope>NUCLEOTIDE SEQUENCE</scope>
    <source>
        <strain evidence="2">JLM2183</strain>
    </source>
</reference>
<protein>
    <recommendedName>
        <fullName evidence="1">F-box domain-containing protein</fullName>
    </recommendedName>
</protein>
<dbReference type="EMBL" id="JAOTPV010000001">
    <property type="protein sequence ID" value="KAJ4490426.1"/>
    <property type="molecule type" value="Genomic_DNA"/>
</dbReference>
<evidence type="ECO:0000313" key="3">
    <source>
        <dbReference type="Proteomes" id="UP001150266"/>
    </source>
</evidence>
<dbReference type="Gene3D" id="1.20.1280.50">
    <property type="match status" value="1"/>
</dbReference>
<dbReference type="Pfam" id="PF12937">
    <property type="entry name" value="F-box-like"/>
    <property type="match status" value="1"/>
</dbReference>
<dbReference type="AlphaFoldDB" id="A0A9W9AVZ8"/>
<dbReference type="Proteomes" id="UP001150266">
    <property type="component" value="Unassembled WGS sequence"/>
</dbReference>
<proteinExistence type="predicted"/>
<dbReference type="InterPro" id="IPR001810">
    <property type="entry name" value="F-box_dom"/>
</dbReference>
<dbReference type="PROSITE" id="PS50181">
    <property type="entry name" value="FBOX"/>
    <property type="match status" value="1"/>
</dbReference>
<sequence>MWHKSSQFPNIFPTELVVKILEELDAFSLVRCRSVCRLLRDIIAETARLTYDIELAIAEQEDGTSCSLSAMEKLDLLRNQQARWVELKWSSQKRYPLNTAGLWELFGNVLAQNTLDGSFVFVQLPSEYRKIPEREWRVKPNTPRFVRDFGMDPSQDLLVLIETPRRFAGTISRYHRIHIRSMSTATRHPLATGTGFIKHLQSSLDISYSIQISMDFLAIFFHAAGLSVNEIVIWEWKSGLMKLHLTGRELRSFCLLSERHILLSLITNQPDGEDQAELLVVDFEKEENHKQSYFDITHGFKLSLPVFHPSVGLRSFTVRSDPSPSWSPRPDLEAPFHKAQDAQIFVASIWVQKNTLRHLTLLIPRSTLLQNMDLSGPMSNESTLAWEAWGPHGSRLMEIHTRNLSFEIWACHVFGTKFVFSECSRRSKQKYTLQVFDFNQKALRNALSQGHKLSESDVLDMDYLECDSSLCVTAPNIFPAGDIFTDEIKTTLPYRWIAKMMPSIRASCSSMCSEDSIIVVDQVRMIHTISHMI</sequence>
<gene>
    <name evidence="2" type="ORF">J3R30DRAFT_3278775</name>
</gene>
<name>A0A9W9AVZ8_9AGAR</name>
<dbReference type="SUPFAM" id="SSF81383">
    <property type="entry name" value="F-box domain"/>
    <property type="match status" value="1"/>
</dbReference>
<keyword evidence="3" id="KW-1185">Reference proteome</keyword>
<dbReference type="OrthoDB" id="3174109at2759"/>